<evidence type="ECO:0000256" key="4">
    <source>
        <dbReference type="ARBA" id="ARBA00022596"/>
    </source>
</evidence>
<evidence type="ECO:0000256" key="6">
    <source>
        <dbReference type="ARBA" id="ARBA00022989"/>
    </source>
</evidence>
<keyword evidence="7 8" id="KW-0472">Membrane</keyword>
<evidence type="ECO:0000256" key="8">
    <source>
        <dbReference type="RuleBase" id="RU362101"/>
    </source>
</evidence>
<name>A0A0A8K163_9HYPH</name>
<feature type="transmembrane region" description="Helical" evidence="8">
    <location>
        <begin position="185"/>
        <end position="206"/>
    </location>
</feature>
<organism evidence="9 10">
    <name type="scientific">Methyloceanibacter caenitepidi</name>
    <dbReference type="NCBI Taxonomy" id="1384459"/>
    <lineage>
        <taxon>Bacteria</taxon>
        <taxon>Pseudomonadati</taxon>
        <taxon>Pseudomonadota</taxon>
        <taxon>Alphaproteobacteria</taxon>
        <taxon>Hyphomicrobiales</taxon>
        <taxon>Hyphomicrobiaceae</taxon>
        <taxon>Methyloceanibacter</taxon>
    </lineage>
</organism>
<reference evidence="9 10" key="1">
    <citation type="submission" date="2014-09" db="EMBL/GenBank/DDBJ databases">
        <title>Genome sequencing of Methyloceanibacter caenitepidi Gela4.</title>
        <authorList>
            <person name="Takeuchi M."/>
            <person name="Susumu S."/>
            <person name="Kamagata Y."/>
            <person name="Oshima K."/>
            <person name="Hattori M."/>
            <person name="Iwasaki W."/>
        </authorList>
    </citation>
    <scope>NUCLEOTIDE SEQUENCE [LARGE SCALE GENOMIC DNA]</scope>
    <source>
        <strain evidence="9 10">Gela4</strain>
    </source>
</reference>
<feature type="transmembrane region" description="Helical" evidence="8">
    <location>
        <begin position="74"/>
        <end position="103"/>
    </location>
</feature>
<dbReference type="HOGENOM" id="CLU_036094_2_1_5"/>
<dbReference type="KEGG" id="mcg:GL4_1202"/>
<sequence length="343" mass="36625">MAMSVTIGALHVLGWGTLVGMVVPEHISVGGKTFGIGLGLTAYVLGMRHAFDADHIAAVDNTTRMLIAEGKRPLSVGFWFSLGHSSVVFALSCLLIFGVASLVGPLSDSDSELHKFTGLAGTLVSSSFLYLIAAFNIIALIGIMKAFRSKDAQDDGKLEQQLRSRGLVGRLLSHRHFFANKPSQMFLVGLLFGLGFDTATEISLLVMTGAGTAYGLPWYGLLCLPVLFAAGMSLLDTLDGATMCYVYGWAYTDPRRRLYYNFVVTGLSCVVALAIGTIEILDLVSQRFSLSGGFWKQLSGIDLNTVGFGIVGLLIMVWIAASALLRQGQSKAEQAAAPDANEV</sequence>
<feature type="transmembrane region" description="Helical" evidence="8">
    <location>
        <begin position="258"/>
        <end position="281"/>
    </location>
</feature>
<dbReference type="PANTHER" id="PTHR31611">
    <property type="entry name" value="HIGH-AFFINITY NICKEL TRANSPORT PROTEIN NIC1"/>
    <property type="match status" value="1"/>
</dbReference>
<dbReference type="EMBL" id="AP014648">
    <property type="protein sequence ID" value="BAQ16660.1"/>
    <property type="molecule type" value="Genomic_DNA"/>
</dbReference>
<gene>
    <name evidence="9" type="ORF">GL4_1202</name>
</gene>
<accession>A0A0A8K163</accession>
<dbReference type="PANTHER" id="PTHR31611:SF0">
    <property type="entry name" value="HIGH-AFFINITY NICKEL TRANSPORT PROTEIN NIC1"/>
    <property type="match status" value="1"/>
</dbReference>
<evidence type="ECO:0000256" key="5">
    <source>
        <dbReference type="ARBA" id="ARBA00022692"/>
    </source>
</evidence>
<feature type="transmembrane region" description="Helical" evidence="8">
    <location>
        <begin position="218"/>
        <end position="238"/>
    </location>
</feature>
<protein>
    <recommendedName>
        <fullName evidence="8">Nickel/cobalt efflux system</fullName>
    </recommendedName>
</protein>
<keyword evidence="6 8" id="KW-1133">Transmembrane helix</keyword>
<keyword evidence="4" id="KW-0533">Nickel</keyword>
<comment type="subcellular location">
    <subcellularLocation>
        <location evidence="8">Cell membrane</location>
        <topology evidence="8">Multi-pass membrane protein</topology>
    </subcellularLocation>
    <subcellularLocation>
        <location evidence="1">Endomembrane system</location>
        <topology evidence="1">Multi-pass membrane protein</topology>
    </subcellularLocation>
</comment>
<dbReference type="InterPro" id="IPR004688">
    <property type="entry name" value="Ni/Co_transpt"/>
</dbReference>
<dbReference type="AlphaFoldDB" id="A0A0A8K163"/>
<keyword evidence="3 8" id="KW-0813">Transport</keyword>
<dbReference type="GO" id="GO:0015099">
    <property type="term" value="F:nickel cation transmembrane transporter activity"/>
    <property type="evidence" value="ECO:0007669"/>
    <property type="project" value="UniProtKB-UniRule"/>
</dbReference>
<evidence type="ECO:0000256" key="3">
    <source>
        <dbReference type="ARBA" id="ARBA00022448"/>
    </source>
</evidence>
<dbReference type="Proteomes" id="UP000031643">
    <property type="component" value="Chromosome"/>
</dbReference>
<evidence type="ECO:0000313" key="9">
    <source>
        <dbReference type="EMBL" id="BAQ16660.1"/>
    </source>
</evidence>
<proteinExistence type="inferred from homology"/>
<evidence type="ECO:0000313" key="10">
    <source>
        <dbReference type="Proteomes" id="UP000031643"/>
    </source>
</evidence>
<comment type="similarity">
    <text evidence="2 8">Belongs to the NiCoT transporter (TC 2.A.52) family.</text>
</comment>
<evidence type="ECO:0000256" key="1">
    <source>
        <dbReference type="ARBA" id="ARBA00004127"/>
    </source>
</evidence>
<dbReference type="GO" id="GO:0012505">
    <property type="term" value="C:endomembrane system"/>
    <property type="evidence" value="ECO:0007669"/>
    <property type="project" value="UniProtKB-SubCell"/>
</dbReference>
<dbReference type="GO" id="GO:0005886">
    <property type="term" value="C:plasma membrane"/>
    <property type="evidence" value="ECO:0007669"/>
    <property type="project" value="UniProtKB-SubCell"/>
</dbReference>
<evidence type="ECO:0000256" key="7">
    <source>
        <dbReference type="ARBA" id="ARBA00023136"/>
    </source>
</evidence>
<dbReference type="Pfam" id="PF03824">
    <property type="entry name" value="NicO"/>
    <property type="match status" value="1"/>
</dbReference>
<dbReference type="InterPro" id="IPR011541">
    <property type="entry name" value="Ni/Co_transpt_high_affinity"/>
</dbReference>
<dbReference type="STRING" id="1384459.GL4_1202"/>
<keyword evidence="10" id="KW-1185">Reference proteome</keyword>
<evidence type="ECO:0000256" key="2">
    <source>
        <dbReference type="ARBA" id="ARBA00010892"/>
    </source>
</evidence>
<keyword evidence="5 8" id="KW-0812">Transmembrane</keyword>
<feature type="transmembrane region" description="Helical" evidence="8">
    <location>
        <begin position="301"/>
        <end position="325"/>
    </location>
</feature>
<feature type="transmembrane region" description="Helical" evidence="8">
    <location>
        <begin position="123"/>
        <end position="143"/>
    </location>
</feature>